<evidence type="ECO:0000256" key="1">
    <source>
        <dbReference type="SAM" id="MobiDB-lite"/>
    </source>
</evidence>
<reference evidence="2 3" key="1">
    <citation type="journal article" date="2012" name="Genome Biol.">
        <title>Genome and low-iron response of an oceanic diatom adapted to chronic iron limitation.</title>
        <authorList>
            <person name="Lommer M."/>
            <person name="Specht M."/>
            <person name="Roy A.S."/>
            <person name="Kraemer L."/>
            <person name="Andreson R."/>
            <person name="Gutowska M.A."/>
            <person name="Wolf J."/>
            <person name="Bergner S.V."/>
            <person name="Schilhabel M.B."/>
            <person name="Klostermeier U.C."/>
            <person name="Beiko R.G."/>
            <person name="Rosenstiel P."/>
            <person name="Hippler M."/>
            <person name="Laroche J."/>
        </authorList>
    </citation>
    <scope>NUCLEOTIDE SEQUENCE [LARGE SCALE GENOMIC DNA]</scope>
    <source>
        <strain evidence="2 3">CCMP1005</strain>
    </source>
</reference>
<organism evidence="2 3">
    <name type="scientific">Thalassiosira oceanica</name>
    <name type="common">Marine diatom</name>
    <dbReference type="NCBI Taxonomy" id="159749"/>
    <lineage>
        <taxon>Eukaryota</taxon>
        <taxon>Sar</taxon>
        <taxon>Stramenopiles</taxon>
        <taxon>Ochrophyta</taxon>
        <taxon>Bacillariophyta</taxon>
        <taxon>Coscinodiscophyceae</taxon>
        <taxon>Thalassiosirophycidae</taxon>
        <taxon>Thalassiosirales</taxon>
        <taxon>Thalassiosiraceae</taxon>
        <taxon>Thalassiosira</taxon>
    </lineage>
</organism>
<gene>
    <name evidence="2" type="ORF">THAOC_29850</name>
</gene>
<evidence type="ECO:0000313" key="3">
    <source>
        <dbReference type="Proteomes" id="UP000266841"/>
    </source>
</evidence>
<dbReference type="Proteomes" id="UP000266841">
    <property type="component" value="Unassembled WGS sequence"/>
</dbReference>
<feature type="region of interest" description="Disordered" evidence="1">
    <location>
        <begin position="27"/>
        <end position="70"/>
    </location>
</feature>
<dbReference type="EMBL" id="AGNL01042379">
    <property type="protein sequence ID" value="EJK51019.1"/>
    <property type="molecule type" value="Genomic_DNA"/>
</dbReference>
<dbReference type="AlphaFoldDB" id="K0RFG8"/>
<evidence type="ECO:0000313" key="2">
    <source>
        <dbReference type="EMBL" id="EJK51019.1"/>
    </source>
</evidence>
<proteinExistence type="predicted"/>
<name>K0RFG8_THAOC</name>
<accession>K0RFG8</accession>
<feature type="non-terminal residue" evidence="2">
    <location>
        <position position="1"/>
    </location>
</feature>
<protein>
    <submittedName>
        <fullName evidence="2">Uncharacterized protein</fullName>
    </submittedName>
</protein>
<keyword evidence="3" id="KW-1185">Reference proteome</keyword>
<sequence length="213" mass="23955">SQSPALARFVSSFTLGGSEDLHGSIRAASKALRRPQVPRGHVRWMESHRGPSTASGRSNSAQIEPTEPTTATAEPLSFLAILPRVVKLLVPDATVLQQPINPIKDHVSSAAERVVVMRYLDDHPTPHKCNELLFDQDRRGDLSEMRRRADLELDFKHKNTMKMSSLIKKWLEKYTDISEKAEYAKAVSIAVAKTKEERVDEEKNTYLLVQLKT</sequence>
<comment type="caution">
    <text evidence="2">The sequence shown here is derived from an EMBL/GenBank/DDBJ whole genome shotgun (WGS) entry which is preliminary data.</text>
</comment>
<feature type="compositionally biased region" description="Polar residues" evidence="1">
    <location>
        <begin position="50"/>
        <end position="63"/>
    </location>
</feature>